<dbReference type="EMBL" id="DQWE01000107">
    <property type="protein sequence ID" value="HDI82626.1"/>
    <property type="molecule type" value="Genomic_DNA"/>
</dbReference>
<proteinExistence type="predicted"/>
<comment type="caution">
    <text evidence="1">The sequence shown here is derived from an EMBL/GenBank/DDBJ whole genome shotgun (WGS) entry which is preliminary data.</text>
</comment>
<protein>
    <submittedName>
        <fullName evidence="1">Uncharacterized protein</fullName>
    </submittedName>
</protein>
<organism evidence="1">
    <name type="scientific">candidate division WOR-3 bacterium</name>
    <dbReference type="NCBI Taxonomy" id="2052148"/>
    <lineage>
        <taxon>Bacteria</taxon>
        <taxon>Bacteria division WOR-3</taxon>
    </lineage>
</organism>
<accession>A0A7C0VBE8</accession>
<dbReference type="AlphaFoldDB" id="A0A7C0VBE8"/>
<dbReference type="Proteomes" id="UP000885847">
    <property type="component" value="Unassembled WGS sequence"/>
</dbReference>
<reference evidence="1" key="1">
    <citation type="journal article" date="2020" name="mSystems">
        <title>Genome- and Community-Level Interaction Insights into Carbon Utilization and Element Cycling Functions of Hydrothermarchaeota in Hydrothermal Sediment.</title>
        <authorList>
            <person name="Zhou Z."/>
            <person name="Liu Y."/>
            <person name="Xu W."/>
            <person name="Pan J."/>
            <person name="Luo Z.H."/>
            <person name="Li M."/>
        </authorList>
    </citation>
    <scope>NUCLEOTIDE SEQUENCE [LARGE SCALE GENOMIC DNA]</scope>
    <source>
        <strain evidence="1">HyVt-102</strain>
    </source>
</reference>
<sequence>MELKEQFNYLVEVARKMGYRVFIDSILSPGGDCRVYENKYIIINKKLPVRMQVKLLKEILAQRIDENTFLEPRARKLLGVE</sequence>
<name>A0A7C0VBE8_UNCW3</name>
<gene>
    <name evidence="1" type="ORF">ENF18_02400</name>
</gene>
<evidence type="ECO:0000313" key="1">
    <source>
        <dbReference type="EMBL" id="HDI82626.1"/>
    </source>
</evidence>